<evidence type="ECO:0000256" key="3">
    <source>
        <dbReference type="ARBA" id="ARBA00022490"/>
    </source>
</evidence>
<feature type="binding site" evidence="14">
    <location>
        <position position="67"/>
    </location>
    <ligand>
        <name>Mg(2+)</name>
        <dbReference type="ChEBI" id="CHEBI:18420"/>
    </ligand>
</feature>
<comment type="catalytic activity">
    <reaction evidence="13">
        <text>N(6)-hydroxy-dATP + H2O = N(6)-hydroxy-dAMP + diphosphate + H(+)</text>
        <dbReference type="Rhea" id="RHEA:83971"/>
        <dbReference type="ChEBI" id="CHEBI:15377"/>
        <dbReference type="ChEBI" id="CHEBI:15378"/>
        <dbReference type="ChEBI" id="CHEBI:33019"/>
        <dbReference type="ChEBI" id="CHEBI:233529"/>
        <dbReference type="ChEBI" id="CHEBI:233530"/>
    </reaction>
    <physiologicalReaction direction="left-to-right" evidence="13">
        <dbReference type="Rhea" id="RHEA:83972"/>
    </physiologicalReaction>
</comment>
<dbReference type="PANTHER" id="PTHR11067">
    <property type="entry name" value="INOSINE TRIPHOSPHATE PYROPHOSPHATASE/HAM1 PROTEIN"/>
    <property type="match status" value="1"/>
</dbReference>
<dbReference type="GO" id="GO:0005737">
    <property type="term" value="C:cytoplasm"/>
    <property type="evidence" value="ECO:0007669"/>
    <property type="project" value="UniProtKB-SubCell"/>
</dbReference>
<keyword evidence="7 14" id="KW-0460">Magnesium</keyword>
<dbReference type="GO" id="GO:0009204">
    <property type="term" value="P:deoxyribonucleoside triphosphate catabolic process"/>
    <property type="evidence" value="ECO:0007669"/>
    <property type="project" value="UniProtKB-UniRule"/>
</dbReference>
<keyword evidence="3 14" id="KW-0963">Cytoplasm</keyword>
<organism evidence="16">
    <name type="scientific">Xenopsylla cheopis</name>
    <name type="common">Oriental rat flea</name>
    <name type="synonym">Pulex cheopis</name>
    <dbReference type="NCBI Taxonomy" id="163159"/>
    <lineage>
        <taxon>Eukaryota</taxon>
        <taxon>Metazoa</taxon>
        <taxon>Ecdysozoa</taxon>
        <taxon>Arthropoda</taxon>
        <taxon>Hexapoda</taxon>
        <taxon>Insecta</taxon>
        <taxon>Pterygota</taxon>
        <taxon>Neoptera</taxon>
        <taxon>Endopterygota</taxon>
        <taxon>Siphonaptera</taxon>
        <taxon>Pulicidae</taxon>
        <taxon>Xenopsyllinae</taxon>
        <taxon>Xenopsylla</taxon>
    </lineage>
</organism>
<dbReference type="NCBIfam" id="TIGR00042">
    <property type="entry name" value="RdgB/HAM1 family non-canonical purine NTP pyrophosphatase"/>
    <property type="match status" value="1"/>
</dbReference>
<comment type="cofactor">
    <cofactor evidence="14">
        <name>Mg(2+)</name>
        <dbReference type="ChEBI" id="CHEBI:18420"/>
    </cofactor>
    <cofactor evidence="14">
        <name>Mn(2+)</name>
        <dbReference type="ChEBI" id="CHEBI:29035"/>
    </cofactor>
    <text evidence="14">Binds 1 divalent metal cation per subunit; can use either Mg(2+) or Mn(2+).</text>
</comment>
<dbReference type="InterPro" id="IPR002637">
    <property type="entry name" value="RdgB/HAM1"/>
</dbReference>
<evidence type="ECO:0000256" key="7">
    <source>
        <dbReference type="ARBA" id="ARBA00022842"/>
    </source>
</evidence>
<feature type="binding site" evidence="14">
    <location>
        <position position="166"/>
    </location>
    <ligand>
        <name>ITP</name>
        <dbReference type="ChEBI" id="CHEBI:61402"/>
    </ligand>
</feature>
<evidence type="ECO:0000256" key="13">
    <source>
        <dbReference type="ARBA" id="ARBA00093271"/>
    </source>
</evidence>
<dbReference type="CDD" id="cd00515">
    <property type="entry name" value="HAM1"/>
    <property type="match status" value="1"/>
</dbReference>
<feature type="binding site" evidence="14">
    <location>
        <begin position="67"/>
        <end position="68"/>
    </location>
    <ligand>
        <name>ITP</name>
        <dbReference type="ChEBI" id="CHEBI:61402"/>
    </ligand>
</feature>
<comment type="function">
    <text evidence="14">Pyrophosphatase that hydrolyzes non-canonical purine nucleotides such as inosine triphosphate (ITP), deoxyinosine triphosphate (dITP) or xanthosine 5'-triphosphate (XTP) to their respective monophosphate derivatives. The enzyme does not distinguish between the deoxy- and ribose forms. Probably excludes non-canonical purines from RNA and DNA precursor pools, thus preventing their incorporation into RNA and DNA and avoiding chromosomal lesions.</text>
</comment>
<evidence type="ECO:0000256" key="6">
    <source>
        <dbReference type="ARBA" id="ARBA00022801"/>
    </source>
</evidence>
<proteinExistence type="inferred from homology"/>
<evidence type="ECO:0000256" key="4">
    <source>
        <dbReference type="ARBA" id="ARBA00022723"/>
    </source>
</evidence>
<keyword evidence="4 14" id="KW-0479">Metal-binding</keyword>
<keyword evidence="9 14" id="KW-0464">Manganese</keyword>
<dbReference type="FunFam" id="3.90.950.10:FF:000003">
    <property type="entry name" value="Inosine triphosphate pyrophosphatase"/>
    <property type="match status" value="1"/>
</dbReference>
<dbReference type="GO" id="GO:0036220">
    <property type="term" value="F:ITP diphosphatase activity"/>
    <property type="evidence" value="ECO:0007669"/>
    <property type="project" value="UniProtKB-UniRule"/>
</dbReference>
<evidence type="ECO:0000256" key="11">
    <source>
        <dbReference type="ARBA" id="ARBA00093218"/>
    </source>
</evidence>
<evidence type="ECO:0000256" key="8">
    <source>
        <dbReference type="ARBA" id="ARBA00023080"/>
    </source>
</evidence>
<evidence type="ECO:0000256" key="12">
    <source>
        <dbReference type="ARBA" id="ARBA00093255"/>
    </source>
</evidence>
<feature type="binding site" evidence="14">
    <location>
        <begin position="143"/>
        <end position="146"/>
    </location>
    <ligand>
        <name>ITP</name>
        <dbReference type="ChEBI" id="CHEBI:61402"/>
    </ligand>
</feature>
<comment type="catalytic activity">
    <reaction evidence="12">
        <text>dITP + H2O = dIMP + diphosphate + H(+)</text>
        <dbReference type="Rhea" id="RHEA:28342"/>
        <dbReference type="ChEBI" id="CHEBI:15377"/>
        <dbReference type="ChEBI" id="CHEBI:15378"/>
        <dbReference type="ChEBI" id="CHEBI:33019"/>
        <dbReference type="ChEBI" id="CHEBI:61194"/>
        <dbReference type="ChEBI" id="CHEBI:61382"/>
        <dbReference type="EC" id="3.6.1.66"/>
    </reaction>
    <physiologicalReaction direction="left-to-right" evidence="12">
        <dbReference type="Rhea" id="RHEA:28343"/>
    </physiologicalReaction>
</comment>
<feature type="binding site" evidence="14">
    <location>
        <position position="51"/>
    </location>
    <ligand>
        <name>ITP</name>
        <dbReference type="ChEBI" id="CHEBI:61402"/>
    </ligand>
</feature>
<dbReference type="InterPro" id="IPR027502">
    <property type="entry name" value="ITPase"/>
</dbReference>
<dbReference type="HAMAP" id="MF_03148">
    <property type="entry name" value="HAM1_NTPase"/>
    <property type="match status" value="1"/>
</dbReference>
<comment type="catalytic activity">
    <reaction evidence="14">
        <text>XTP + H2O = XMP + diphosphate + H(+)</text>
        <dbReference type="Rhea" id="RHEA:28610"/>
        <dbReference type="ChEBI" id="CHEBI:15377"/>
        <dbReference type="ChEBI" id="CHEBI:15378"/>
        <dbReference type="ChEBI" id="CHEBI:33019"/>
        <dbReference type="ChEBI" id="CHEBI:57464"/>
        <dbReference type="ChEBI" id="CHEBI:61314"/>
        <dbReference type="EC" id="3.6.1.66"/>
    </reaction>
</comment>
<dbReference type="GO" id="GO:0000166">
    <property type="term" value="F:nucleotide binding"/>
    <property type="evidence" value="ECO:0007669"/>
    <property type="project" value="UniProtKB-KW"/>
</dbReference>
<evidence type="ECO:0000256" key="14">
    <source>
        <dbReference type="HAMAP-Rule" id="MF_03148"/>
    </source>
</evidence>
<dbReference type="Gene3D" id="3.90.950.10">
    <property type="match status" value="1"/>
</dbReference>
<evidence type="ECO:0000256" key="9">
    <source>
        <dbReference type="ARBA" id="ARBA00023211"/>
    </source>
</evidence>
<dbReference type="SUPFAM" id="SSF52972">
    <property type="entry name" value="ITPase-like"/>
    <property type="match status" value="1"/>
</dbReference>
<evidence type="ECO:0000256" key="15">
    <source>
        <dbReference type="RuleBase" id="RU003781"/>
    </source>
</evidence>
<dbReference type="GO" id="GO:0046872">
    <property type="term" value="F:metal ion binding"/>
    <property type="evidence" value="ECO:0007669"/>
    <property type="project" value="UniProtKB-KW"/>
</dbReference>
<dbReference type="Pfam" id="PF01725">
    <property type="entry name" value="Ham1p_like"/>
    <property type="match status" value="1"/>
</dbReference>
<evidence type="ECO:0000256" key="10">
    <source>
        <dbReference type="ARBA" id="ARBA00054940"/>
    </source>
</evidence>
<dbReference type="PANTHER" id="PTHR11067:SF9">
    <property type="entry name" value="INOSINE TRIPHOSPHATE PYROPHOSPHATASE"/>
    <property type="match status" value="1"/>
</dbReference>
<accession>A0A6M2DJW5</accession>
<evidence type="ECO:0000313" key="16">
    <source>
        <dbReference type="EMBL" id="NOV46605.1"/>
    </source>
</evidence>
<dbReference type="GO" id="GO:0009117">
    <property type="term" value="P:nucleotide metabolic process"/>
    <property type="evidence" value="ECO:0007669"/>
    <property type="project" value="UniProtKB-KW"/>
</dbReference>
<sequence length="187" mass="21038">MSRTLTYVTGNAKKLEEVIAILGKNFPRTLDSYKIDLPELQGEIDEICIKKCQAAAKHLDKPVIIEDTCLCFNALHGLPGPYIKWFLEKLHPEGLHKLLTGWEDKSAQAVCTFAYSSGAGGEVILFKGITEGTIVEPRGSRDFGWDACFQPNGYDKTYGELPKEIKNQISHRSKALEKVREYFDNEK</sequence>
<name>A0A6M2DJW5_XENCH</name>
<comment type="subunit">
    <text evidence="14">Homodimer.</text>
</comment>
<evidence type="ECO:0000256" key="2">
    <source>
        <dbReference type="ARBA" id="ARBA00008023"/>
    </source>
</evidence>
<dbReference type="GO" id="GO:0035870">
    <property type="term" value="F:dITP diphosphatase activity"/>
    <property type="evidence" value="ECO:0007669"/>
    <property type="project" value="UniProtKB-UniRule"/>
</dbReference>
<evidence type="ECO:0000256" key="5">
    <source>
        <dbReference type="ARBA" id="ARBA00022741"/>
    </source>
</evidence>
<dbReference type="InterPro" id="IPR029001">
    <property type="entry name" value="ITPase-like_fam"/>
</dbReference>
<dbReference type="AlphaFoldDB" id="A0A6M2DJW5"/>
<keyword evidence="5 14" id="KW-0547">Nucleotide-binding</keyword>
<comment type="catalytic activity">
    <reaction evidence="11">
        <text>ITP + H2O = IMP + diphosphate + H(+)</text>
        <dbReference type="Rhea" id="RHEA:29399"/>
        <dbReference type="ChEBI" id="CHEBI:15377"/>
        <dbReference type="ChEBI" id="CHEBI:15378"/>
        <dbReference type="ChEBI" id="CHEBI:33019"/>
        <dbReference type="ChEBI" id="CHEBI:58053"/>
        <dbReference type="ChEBI" id="CHEBI:61402"/>
        <dbReference type="EC" id="3.6.1.66"/>
    </reaction>
    <physiologicalReaction direction="left-to-right" evidence="11">
        <dbReference type="Rhea" id="RHEA:29400"/>
    </physiologicalReaction>
</comment>
<feature type="binding site" evidence="14">
    <location>
        <begin position="171"/>
        <end position="172"/>
    </location>
    <ligand>
        <name>ITP</name>
        <dbReference type="ChEBI" id="CHEBI:61402"/>
    </ligand>
</feature>
<feature type="binding site" evidence="14">
    <location>
        <begin position="9"/>
        <end position="14"/>
    </location>
    <ligand>
        <name>ITP</name>
        <dbReference type="ChEBI" id="CHEBI:61402"/>
    </ligand>
</feature>
<comment type="subcellular location">
    <subcellularLocation>
        <location evidence="1 14">Cytoplasm</location>
    </subcellularLocation>
</comment>
<dbReference type="EC" id="3.6.1.66" evidence="14"/>
<evidence type="ECO:0000256" key="1">
    <source>
        <dbReference type="ARBA" id="ARBA00004496"/>
    </source>
</evidence>
<feature type="binding site" evidence="14">
    <location>
        <position position="39"/>
    </location>
    <ligand>
        <name>Mg(2+)</name>
        <dbReference type="ChEBI" id="CHEBI:18420"/>
    </ligand>
</feature>
<reference evidence="16" key="1">
    <citation type="submission" date="2020-03" db="EMBL/GenBank/DDBJ databases">
        <title>Transcriptomic Profiling of the Digestive Tract of the Rat Flea, Xenopsylla cheopis, Following Blood Feeding and Infection with Yersinia pestis.</title>
        <authorList>
            <person name="Bland D.M."/>
            <person name="Martens C.A."/>
            <person name="Virtaneva K."/>
            <person name="Kanakabandi K."/>
            <person name="Long D."/>
            <person name="Rosenke R."/>
            <person name="Saturday G.A."/>
            <person name="Hoyt F.H."/>
            <person name="Bruno D.P."/>
            <person name="Ribeiro J.M.C."/>
            <person name="Hinnebusch J."/>
        </authorList>
    </citation>
    <scope>NUCLEOTIDE SEQUENCE</scope>
</reference>
<protein>
    <recommendedName>
        <fullName evidence="14">Inosine triphosphate pyrophosphatase</fullName>
        <shortName evidence="14">ITPase</shortName>
        <shortName evidence="14">Inosine triphosphatase</shortName>
        <ecNumber evidence="14">3.6.1.66</ecNumber>
    </recommendedName>
    <alternativeName>
        <fullName evidence="14">Non-canonical purine NTP pyrophosphatase</fullName>
    </alternativeName>
    <alternativeName>
        <fullName evidence="14">Non-standard purine NTP pyrophosphatase</fullName>
    </alternativeName>
    <alternativeName>
        <fullName evidence="14">Nucleoside-triphosphate diphosphatase</fullName>
    </alternativeName>
    <alternativeName>
        <fullName evidence="14">Nucleoside-triphosphate pyrophosphatase</fullName>
        <shortName evidence="14">NTPase</shortName>
    </alternativeName>
    <alternativeName>
        <fullName evidence="14">XTP/dITP diphosphatase</fullName>
    </alternativeName>
</protein>
<dbReference type="EMBL" id="GIIL01002879">
    <property type="protein sequence ID" value="NOV46605.1"/>
    <property type="molecule type" value="Transcribed_RNA"/>
</dbReference>
<comment type="similarity">
    <text evidence="2 14 15">Belongs to the HAM1 NTPase family.</text>
</comment>
<keyword evidence="6 14" id="KW-0378">Hydrolase</keyword>
<comment type="function">
    <text evidence="10">Pyrophosphatase that hydrolyzes the non-canonical purine nucleotides inosine triphosphate (ITP), deoxyinosine triphosphate (dITP) as well as 2'-deoxy-N-6-hydroxylaminopurine triphosphate (dHAPTP) and xanthosine 5'-triphosphate (XTP) to their respective monophosphate derivatives. The enzyme does not distinguish between the deoxy- and ribose forms. Probably excludes non-canonical purines from RNA and DNA precursor pools, thus preventing their incorporation into RNA and DNA and avoiding chromosomal lesions.</text>
</comment>
<keyword evidence="8 14" id="KW-0546">Nucleotide metabolism</keyword>
<dbReference type="GO" id="GO:0036222">
    <property type="term" value="F:XTP diphosphatase activity"/>
    <property type="evidence" value="ECO:0007669"/>
    <property type="project" value="UniProtKB-UniRule"/>
</dbReference>